<dbReference type="GO" id="GO:0006221">
    <property type="term" value="P:pyrimidine nucleotide biosynthetic process"/>
    <property type="evidence" value="ECO:0007669"/>
    <property type="project" value="UniProtKB-UniRule"/>
</dbReference>
<dbReference type="SUPFAM" id="SSF54893">
    <property type="entry name" value="Aspartate carbamoyltransferase, Regulatory-chain, N-terminal domain"/>
    <property type="match status" value="1"/>
</dbReference>
<feature type="binding site" evidence="7">
    <location>
        <position position="143"/>
    </location>
    <ligand>
        <name>Zn(2+)</name>
        <dbReference type="ChEBI" id="CHEBI:29105"/>
    </ligand>
</feature>
<feature type="binding site" evidence="7">
    <location>
        <position position="115"/>
    </location>
    <ligand>
        <name>Zn(2+)</name>
        <dbReference type="ChEBI" id="CHEBI:29105"/>
    </ligand>
</feature>
<comment type="cofactor">
    <cofactor evidence="7">
        <name>Zn(2+)</name>
        <dbReference type="ChEBI" id="CHEBI:29105"/>
    </cofactor>
    <text evidence="7">Binds 1 zinc ion per subunit.</text>
</comment>
<dbReference type="RefSeq" id="WP_148689809.1">
    <property type="nucleotide sequence ID" value="NZ_LT671858.1"/>
</dbReference>
<evidence type="ECO:0000256" key="1">
    <source>
        <dbReference type="ARBA" id="ARBA00002565"/>
    </source>
</evidence>
<dbReference type="AlphaFoldDB" id="A0A1N5UUC8"/>
<evidence type="ECO:0000256" key="7">
    <source>
        <dbReference type="HAMAP-Rule" id="MF_00002"/>
    </source>
</evidence>
<evidence type="ECO:0000256" key="2">
    <source>
        <dbReference type="ARBA" id="ARBA00010498"/>
    </source>
</evidence>
<feature type="domain" description="Aspartate carbamoyltransferase regulatory subunit C-terminal" evidence="9">
    <location>
        <begin position="103"/>
        <end position="152"/>
    </location>
</feature>
<protein>
    <recommendedName>
        <fullName evidence="3 7">Aspartate carbamoyltransferase regulatory chain</fullName>
    </recommendedName>
</protein>
<organism evidence="10 11">
    <name type="scientific">Cuniculiplasma divulgatum</name>
    <dbReference type="NCBI Taxonomy" id="1673428"/>
    <lineage>
        <taxon>Archaea</taxon>
        <taxon>Methanobacteriati</taxon>
        <taxon>Thermoplasmatota</taxon>
        <taxon>Thermoplasmata</taxon>
        <taxon>Thermoplasmatales</taxon>
        <taxon>Cuniculiplasmataceae</taxon>
        <taxon>Cuniculiplasma</taxon>
    </lineage>
</organism>
<dbReference type="GO" id="GO:0046872">
    <property type="term" value="F:metal ion binding"/>
    <property type="evidence" value="ECO:0007669"/>
    <property type="project" value="UniProtKB-KW"/>
</dbReference>
<dbReference type="Pfam" id="PF01948">
    <property type="entry name" value="PyrI"/>
    <property type="match status" value="1"/>
</dbReference>
<evidence type="ECO:0000259" key="9">
    <source>
        <dbReference type="Pfam" id="PF02748"/>
    </source>
</evidence>
<feature type="binding site" evidence="7">
    <location>
        <position position="110"/>
    </location>
    <ligand>
        <name>Zn(2+)</name>
        <dbReference type="ChEBI" id="CHEBI:29105"/>
    </ligand>
</feature>
<dbReference type="PANTHER" id="PTHR35805:SF1">
    <property type="entry name" value="ASPARTATE CARBAMOYLTRANSFERASE REGULATORY CHAIN"/>
    <property type="match status" value="1"/>
</dbReference>
<dbReference type="InterPro" id="IPR036793">
    <property type="entry name" value="Asp_carbatrfase_reg_N_sf"/>
</dbReference>
<dbReference type="Proteomes" id="UP000195607">
    <property type="component" value="Chromosome I"/>
</dbReference>
<dbReference type="GO" id="GO:0016740">
    <property type="term" value="F:transferase activity"/>
    <property type="evidence" value="ECO:0007669"/>
    <property type="project" value="UniProtKB-KW"/>
</dbReference>
<comment type="function">
    <text evidence="1 7">Involved in allosteric regulation of aspartate carbamoyltransferase.</text>
</comment>
<dbReference type="Gene3D" id="3.30.70.140">
    <property type="entry name" value="Aspartate carbamoyltransferase regulatory subunit, N-terminal domain"/>
    <property type="match status" value="1"/>
</dbReference>
<keyword evidence="5 7" id="KW-0862">Zinc</keyword>
<dbReference type="Gene3D" id="2.30.30.20">
    <property type="entry name" value="Aspartate carbamoyltransferase regulatory subunit, C-terminal domain"/>
    <property type="match status" value="1"/>
</dbReference>
<dbReference type="EMBL" id="LT671858">
    <property type="protein sequence ID" value="SIM63959.1"/>
    <property type="molecule type" value="Genomic_DNA"/>
</dbReference>
<dbReference type="InterPro" id="IPR036792">
    <property type="entry name" value="Asp_carbatrfase_reg_C_sf"/>
</dbReference>
<dbReference type="PANTHER" id="PTHR35805">
    <property type="entry name" value="ASPARTATE CARBAMOYLTRANSFERASE REGULATORY CHAIN"/>
    <property type="match status" value="1"/>
</dbReference>
<gene>
    <name evidence="7" type="primary">pyrI</name>
    <name evidence="10" type="ORF">CSP5_1108</name>
</gene>
<keyword evidence="4 7" id="KW-0479">Metal-binding</keyword>
<evidence type="ECO:0000256" key="4">
    <source>
        <dbReference type="ARBA" id="ARBA00022723"/>
    </source>
</evidence>
<dbReference type="NCBIfam" id="TIGR00240">
    <property type="entry name" value="ATCase_reg"/>
    <property type="match status" value="1"/>
</dbReference>
<reference evidence="10 11" key="1">
    <citation type="submission" date="2016-04" db="EMBL/GenBank/DDBJ databases">
        <authorList>
            <person name="Evans L.H."/>
            <person name="Alamgir A."/>
            <person name="Owens N."/>
            <person name="Weber N.D."/>
            <person name="Virtaneva K."/>
            <person name="Barbian K."/>
            <person name="Babar A."/>
            <person name="Rosenke K."/>
        </authorList>
    </citation>
    <scope>NUCLEOTIDE SEQUENCE [LARGE SCALE GENOMIC DNA]</scope>
    <source>
        <strain evidence="11">S5(T) (JCM 30642 \VKM B-2941)</strain>
    </source>
</reference>
<dbReference type="HAMAP" id="MF_00002">
    <property type="entry name" value="Asp_carb_tr_reg"/>
    <property type="match status" value="1"/>
</dbReference>
<accession>A0A1N5UUC8</accession>
<feature type="binding site" evidence="7">
    <location>
        <position position="140"/>
    </location>
    <ligand>
        <name>Zn(2+)</name>
        <dbReference type="ChEBI" id="CHEBI:29105"/>
    </ligand>
</feature>
<dbReference type="InterPro" id="IPR020542">
    <property type="entry name" value="Asp_carbamoyltrfase_reg_C"/>
</dbReference>
<name>A0A1N5UUC8_9ARCH</name>
<keyword evidence="6 7" id="KW-0665">Pyrimidine biosynthesis</keyword>
<dbReference type="Pfam" id="PF02748">
    <property type="entry name" value="PyrI_C"/>
    <property type="match status" value="1"/>
</dbReference>
<comment type="similarity">
    <text evidence="2 7">Belongs to the PyrI family.</text>
</comment>
<dbReference type="SUPFAM" id="SSF57825">
    <property type="entry name" value="Aspartate carbamoyltransferase, Regulatory-chain, C-terminal domain"/>
    <property type="match status" value="1"/>
</dbReference>
<dbReference type="InterPro" id="IPR002801">
    <property type="entry name" value="Asp_carbamoylTrfase_reg"/>
</dbReference>
<evidence type="ECO:0000256" key="5">
    <source>
        <dbReference type="ARBA" id="ARBA00022833"/>
    </source>
</evidence>
<evidence type="ECO:0000256" key="3">
    <source>
        <dbReference type="ARBA" id="ARBA00021764"/>
    </source>
</evidence>
<evidence type="ECO:0000259" key="8">
    <source>
        <dbReference type="Pfam" id="PF01948"/>
    </source>
</evidence>
<evidence type="ECO:0000313" key="10">
    <source>
        <dbReference type="EMBL" id="SIM63959.1"/>
    </source>
</evidence>
<dbReference type="InterPro" id="IPR020545">
    <property type="entry name" value="Asp_carbamoyltransf_reg_N"/>
</dbReference>
<comment type="subunit">
    <text evidence="7">Contains catalytic and regulatory chains.</text>
</comment>
<feature type="domain" description="Aspartate carbamoyltransferase regulatory subunit N-terminal" evidence="8">
    <location>
        <begin position="7"/>
        <end position="98"/>
    </location>
</feature>
<dbReference type="GO" id="GO:0009347">
    <property type="term" value="C:aspartate carbamoyltransferase complex"/>
    <property type="evidence" value="ECO:0007669"/>
    <property type="project" value="InterPro"/>
</dbReference>
<keyword evidence="10" id="KW-0808">Transferase</keyword>
<evidence type="ECO:0000256" key="6">
    <source>
        <dbReference type="ARBA" id="ARBA00022975"/>
    </source>
</evidence>
<dbReference type="GO" id="GO:0006207">
    <property type="term" value="P:'de novo' pyrimidine nucleobase biosynthetic process"/>
    <property type="evidence" value="ECO:0007669"/>
    <property type="project" value="InterPro"/>
</dbReference>
<proteinExistence type="inferred from homology"/>
<evidence type="ECO:0000313" key="11">
    <source>
        <dbReference type="Proteomes" id="UP000195607"/>
    </source>
</evidence>
<sequence>MSEEKVLKINKISDGIVIDHINPGAALEVLSVLKINGRDKLTVSVLMNVPSKKDGTKDIVKVENRKLAKKELDLISIVSPNATINVIEKFEIKEKFSVRIPREVRSIIKCSNQNCVTNSKEPVESSFKVEIEKNSEKFRCHYCERTMDIKEVRESLMK</sequence>
<dbReference type="GeneID" id="41588367"/>